<dbReference type="Pfam" id="PF17801">
    <property type="entry name" value="Melibiase_C"/>
    <property type="match status" value="1"/>
</dbReference>
<dbReference type="Proteomes" id="UP001501170">
    <property type="component" value="Unassembled WGS sequence"/>
</dbReference>
<proteinExistence type="predicted"/>
<dbReference type="EMBL" id="BAAARB010000003">
    <property type="protein sequence ID" value="GAA2370040.1"/>
    <property type="molecule type" value="Genomic_DNA"/>
</dbReference>
<feature type="domain" description="Alpha galactosidase C-terminal" evidence="2">
    <location>
        <begin position="176"/>
        <end position="250"/>
    </location>
</feature>
<gene>
    <name evidence="3" type="ORF">GCM10009855_06680</name>
</gene>
<keyword evidence="4" id="KW-1185">Reference proteome</keyword>
<evidence type="ECO:0000256" key="1">
    <source>
        <dbReference type="SAM" id="SignalP"/>
    </source>
</evidence>
<evidence type="ECO:0000313" key="3">
    <source>
        <dbReference type="EMBL" id="GAA2370040.1"/>
    </source>
</evidence>
<keyword evidence="1" id="KW-0732">Signal</keyword>
<feature type="signal peptide" evidence="1">
    <location>
        <begin position="1"/>
        <end position="27"/>
    </location>
</feature>
<dbReference type="Gene3D" id="2.60.40.1180">
    <property type="entry name" value="Golgi alpha-mannosidase II"/>
    <property type="match status" value="1"/>
</dbReference>
<name>A0ABN3H618_9ACTN</name>
<protein>
    <recommendedName>
        <fullName evidence="2">Alpha galactosidase C-terminal domain-containing protein</fullName>
    </recommendedName>
</protein>
<evidence type="ECO:0000259" key="2">
    <source>
        <dbReference type="Pfam" id="PF17801"/>
    </source>
</evidence>
<organism evidence="3 4">
    <name type="scientific">Gordonia cholesterolivorans</name>
    <dbReference type="NCBI Taxonomy" id="559625"/>
    <lineage>
        <taxon>Bacteria</taxon>
        <taxon>Bacillati</taxon>
        <taxon>Actinomycetota</taxon>
        <taxon>Actinomycetes</taxon>
        <taxon>Mycobacteriales</taxon>
        <taxon>Gordoniaceae</taxon>
        <taxon>Gordonia</taxon>
    </lineage>
</organism>
<dbReference type="InterPro" id="IPR013780">
    <property type="entry name" value="Glyco_hydro_b"/>
</dbReference>
<reference evidence="3 4" key="1">
    <citation type="journal article" date="2019" name="Int. J. Syst. Evol. Microbiol.">
        <title>The Global Catalogue of Microorganisms (GCM) 10K type strain sequencing project: providing services to taxonomists for standard genome sequencing and annotation.</title>
        <authorList>
            <consortium name="The Broad Institute Genomics Platform"/>
            <consortium name="The Broad Institute Genome Sequencing Center for Infectious Disease"/>
            <person name="Wu L."/>
            <person name="Ma J."/>
        </authorList>
    </citation>
    <scope>NUCLEOTIDE SEQUENCE [LARGE SCALE GENOMIC DNA]</scope>
    <source>
        <strain evidence="3 4">JCM 16227</strain>
    </source>
</reference>
<sequence length="251" mass="26442">MAVPRRLSGIALTLVVAALTAAGCADRAPQAQAVPEVGWLVADHSCAPDRVRAQADAVVRTGLRDVGFRELFIDCNDEDRARIDADSGVRADLASLGLHMHPLPSAQRRTAVDAAAATPSGLRTAVTRRVMRAEPLVVTGDLPAVPRGTVEMLRNPEIGELVRDRRAAPGAEVNGDPETYSRAIGERGLLVSFTNTGPVGRDMSIPIADLGLAGDDVVPAREVWSGRRIKAEDGELTIRVGAGDAALLRIG</sequence>
<evidence type="ECO:0000313" key="4">
    <source>
        <dbReference type="Proteomes" id="UP001501170"/>
    </source>
</evidence>
<dbReference type="RefSeq" id="WP_062367803.1">
    <property type="nucleotide sequence ID" value="NZ_BAAARB010000003.1"/>
</dbReference>
<feature type="chain" id="PRO_5047277190" description="Alpha galactosidase C-terminal domain-containing protein" evidence="1">
    <location>
        <begin position="28"/>
        <end position="251"/>
    </location>
</feature>
<dbReference type="SUPFAM" id="SSF51011">
    <property type="entry name" value="Glycosyl hydrolase domain"/>
    <property type="match status" value="1"/>
</dbReference>
<comment type="caution">
    <text evidence="3">The sequence shown here is derived from an EMBL/GenBank/DDBJ whole genome shotgun (WGS) entry which is preliminary data.</text>
</comment>
<accession>A0ABN3H618</accession>
<dbReference type="PROSITE" id="PS51257">
    <property type="entry name" value="PROKAR_LIPOPROTEIN"/>
    <property type="match status" value="1"/>
</dbReference>
<dbReference type="InterPro" id="IPR041233">
    <property type="entry name" value="Melibiase_C"/>
</dbReference>